<dbReference type="Proteomes" id="UP000012960">
    <property type="component" value="Unplaced"/>
</dbReference>
<accession>A0A804IYH7</accession>
<proteinExistence type="predicted"/>
<reference evidence="2" key="1">
    <citation type="submission" date="2021-03" db="EMBL/GenBank/DDBJ databases">
        <authorList>
            <consortium name="Genoscope - CEA"/>
            <person name="William W."/>
        </authorList>
    </citation>
    <scope>NUCLEOTIDE SEQUENCE</scope>
    <source>
        <strain evidence="2">Doubled-haploid Pahang</strain>
    </source>
</reference>
<reference evidence="3" key="2">
    <citation type="submission" date="2021-05" db="UniProtKB">
        <authorList>
            <consortium name="EnsemblPlants"/>
        </authorList>
    </citation>
    <scope>IDENTIFICATION</scope>
    <source>
        <strain evidence="3">subsp. malaccensis</strain>
    </source>
</reference>
<gene>
    <name evidence="2" type="ORF">GSMUA_144380.1</name>
</gene>
<dbReference type="AlphaFoldDB" id="A0A804IYH7"/>
<name>A0A804IYH7_MUSAM</name>
<feature type="region of interest" description="Disordered" evidence="1">
    <location>
        <begin position="94"/>
        <end position="126"/>
    </location>
</feature>
<evidence type="ECO:0000313" key="4">
    <source>
        <dbReference type="Proteomes" id="UP000012960"/>
    </source>
</evidence>
<evidence type="ECO:0000313" key="2">
    <source>
        <dbReference type="EMBL" id="CAG1844643.1"/>
    </source>
</evidence>
<evidence type="ECO:0000313" key="3">
    <source>
        <dbReference type="EnsemblPlants" id="Ma04_p38330.1"/>
    </source>
</evidence>
<dbReference type="Gramene" id="Ma04_t38330.1">
    <property type="protein sequence ID" value="Ma04_p38330.1"/>
    <property type="gene ID" value="Ma04_g38330"/>
</dbReference>
<organism evidence="3 4">
    <name type="scientific">Musa acuminata subsp. malaccensis</name>
    <name type="common">Wild banana</name>
    <name type="synonym">Musa malaccensis</name>
    <dbReference type="NCBI Taxonomy" id="214687"/>
    <lineage>
        <taxon>Eukaryota</taxon>
        <taxon>Viridiplantae</taxon>
        <taxon>Streptophyta</taxon>
        <taxon>Embryophyta</taxon>
        <taxon>Tracheophyta</taxon>
        <taxon>Spermatophyta</taxon>
        <taxon>Magnoliopsida</taxon>
        <taxon>Liliopsida</taxon>
        <taxon>Zingiberales</taxon>
        <taxon>Musaceae</taxon>
        <taxon>Musa</taxon>
    </lineage>
</organism>
<dbReference type="EMBL" id="HG996469">
    <property type="protein sequence ID" value="CAG1844643.1"/>
    <property type="molecule type" value="Genomic_DNA"/>
</dbReference>
<sequence length="126" mass="14384">MPNSFIPPYKNLFIALRHHQRLATSTFLMDPKLYYCIIAFHLLLLCCNSDVFARGLHETPNRPPDVFARRLSEAPPKRTPDVYHGTFSAEASLYSSAAKPEPPETSWSYGETRATPLHRPSSHYRP</sequence>
<protein>
    <submittedName>
        <fullName evidence="2">(wild Malaysian banana) hypothetical protein</fullName>
    </submittedName>
</protein>
<dbReference type="InParanoid" id="A0A804IYH7"/>
<dbReference type="EnsemblPlants" id="Ma04_t38330.1">
    <property type="protein sequence ID" value="Ma04_p38330.1"/>
    <property type="gene ID" value="Ma04_g38330"/>
</dbReference>
<evidence type="ECO:0000256" key="1">
    <source>
        <dbReference type="SAM" id="MobiDB-lite"/>
    </source>
</evidence>
<keyword evidence="4" id="KW-1185">Reference proteome</keyword>